<feature type="transmembrane region" description="Helical" evidence="3">
    <location>
        <begin position="304"/>
        <end position="322"/>
    </location>
</feature>
<organism evidence="4 5">
    <name type="scientific">Longicatena caecimuris</name>
    <dbReference type="NCBI Taxonomy" id="1796635"/>
    <lineage>
        <taxon>Bacteria</taxon>
        <taxon>Bacillati</taxon>
        <taxon>Bacillota</taxon>
        <taxon>Erysipelotrichia</taxon>
        <taxon>Erysipelotrichales</taxon>
        <taxon>Erysipelotrichaceae</taxon>
        <taxon>Longicatena</taxon>
    </lineage>
</organism>
<keyword evidence="5" id="KW-1185">Reference proteome</keyword>
<dbReference type="Pfam" id="PF03323">
    <property type="entry name" value="GerA"/>
    <property type="match status" value="1"/>
</dbReference>
<feature type="transmembrane region" description="Helical" evidence="3">
    <location>
        <begin position="355"/>
        <end position="375"/>
    </location>
</feature>
<dbReference type="InterPro" id="IPR004995">
    <property type="entry name" value="Spore_Ger"/>
</dbReference>
<reference evidence="4 5" key="1">
    <citation type="submission" date="2019-03" db="EMBL/GenBank/DDBJ databases">
        <title>Genomic Encyclopedia of Type Strains, Phase IV (KMG-IV): sequencing the most valuable type-strain genomes for metagenomic binning, comparative biology and taxonomic classification.</title>
        <authorList>
            <person name="Goeker M."/>
        </authorList>
    </citation>
    <scope>NUCLEOTIDE SEQUENCE [LARGE SCALE GENOMIC DNA]</scope>
    <source>
        <strain evidence="4 5">DSM 29481</strain>
    </source>
</reference>
<keyword evidence="3" id="KW-0812">Transmembrane</keyword>
<protein>
    <submittedName>
        <fullName evidence="4">Stage V sporulation protein AF</fullName>
    </submittedName>
</protein>
<evidence type="ECO:0000313" key="5">
    <source>
        <dbReference type="Proteomes" id="UP000295773"/>
    </source>
</evidence>
<dbReference type="Proteomes" id="UP000295773">
    <property type="component" value="Unassembled WGS sequence"/>
</dbReference>
<comment type="caution">
    <text evidence="4">The sequence shown here is derived from an EMBL/GenBank/DDBJ whole genome shotgun (WGS) entry which is preliminary data.</text>
</comment>
<dbReference type="PANTHER" id="PTHR22550">
    <property type="entry name" value="SPORE GERMINATION PROTEIN"/>
    <property type="match status" value="1"/>
</dbReference>
<evidence type="ECO:0000256" key="1">
    <source>
        <dbReference type="ARBA" id="ARBA00005278"/>
    </source>
</evidence>
<dbReference type="InterPro" id="IPR050768">
    <property type="entry name" value="UPF0353/GerABKA_families"/>
</dbReference>
<dbReference type="PANTHER" id="PTHR22550:SF9">
    <property type="entry name" value="STAGE V SPORULATION PROTEIN AF"/>
    <property type="match status" value="1"/>
</dbReference>
<dbReference type="EMBL" id="SMBP01000001">
    <property type="protein sequence ID" value="TCU63424.1"/>
    <property type="molecule type" value="Genomic_DNA"/>
</dbReference>
<keyword evidence="3" id="KW-1133">Transmembrane helix</keyword>
<proteinExistence type="inferred from homology"/>
<evidence type="ECO:0000256" key="3">
    <source>
        <dbReference type="SAM" id="Phobius"/>
    </source>
</evidence>
<dbReference type="GO" id="GO:0009847">
    <property type="term" value="P:spore germination"/>
    <property type="evidence" value="ECO:0007669"/>
    <property type="project" value="InterPro"/>
</dbReference>
<dbReference type="AlphaFoldDB" id="A0A4R3TNQ7"/>
<dbReference type="GO" id="GO:0016020">
    <property type="term" value="C:membrane"/>
    <property type="evidence" value="ECO:0007669"/>
    <property type="project" value="InterPro"/>
</dbReference>
<name>A0A4R3TNQ7_9FIRM</name>
<evidence type="ECO:0000256" key="2">
    <source>
        <dbReference type="ARBA" id="ARBA00023136"/>
    </source>
</evidence>
<feature type="transmembrane region" description="Helical" evidence="3">
    <location>
        <begin position="329"/>
        <end position="349"/>
    </location>
</feature>
<keyword evidence="2 3" id="KW-0472">Membrane</keyword>
<feature type="transmembrane region" description="Helical" evidence="3">
    <location>
        <begin position="271"/>
        <end position="292"/>
    </location>
</feature>
<evidence type="ECO:0000313" key="4">
    <source>
        <dbReference type="EMBL" id="TCU63424.1"/>
    </source>
</evidence>
<dbReference type="RefSeq" id="WP_008978418.1">
    <property type="nucleotide sequence ID" value="NZ_DBGDHU010000010.1"/>
</dbReference>
<dbReference type="PIRSF" id="PIRSF005690">
    <property type="entry name" value="GerBA"/>
    <property type="match status" value="1"/>
</dbReference>
<accession>A0A4R3TNQ7</accession>
<feature type="transmembrane region" description="Helical" evidence="3">
    <location>
        <begin position="387"/>
        <end position="414"/>
    </location>
</feature>
<comment type="similarity">
    <text evidence="1">Belongs to the GerABKA family.</text>
</comment>
<sequence length="454" mass="51646">MKEQLQARLQQLTIELSDSFDVVKRHLQIEGHDAILLFLSSLSDSQLISNLVEGLTITATNHVELTFYPGSVEKVKDPKKAVINMLSGQCLVLLDSSQYYFCIETRHYPSRSNAEPSVERSVRGAHDGFVENVILNVGLIRRRIRDPRLSVIMHKEGVKTRTDVAYVYIKHLVDPDVLSDFETRMKQLSETEILSERNLVEQLYGKTLNPYPHVRYTERPDICAIHLLQGYLVALVDNAPTAVILPTTFFEQTKQIEEYTQTTIVASFTRILRLIGILFSLYLLPLWIALVIDQNPTMLHLPMKNVHLFTFGFQIILADIVVEWIRQSLIHTPTILSSIMSFIAVFVLGDMAIELGAYTKEILIMVALCNIGNLLTPSYELSLANKVFRIFIGALALFFGQTGFCFGVFLHIVVLMSTKTIKFPYLYPLIPFSYKECSRILFGSPIRVNKARKK</sequence>
<gene>
    <name evidence="4" type="ORF">EDD61_10175</name>
</gene>